<sequence length="356" mass="41154">MRLKVLTLMVLLFSIHEAKAQVQNDKGTITLKNGEQITGMIRYSYDEADKVIIDAEKGKLIYSPGEVENIVLENGRRLVSKIHDKASRQALILQSIIESTGISLYSEEKSDVLRYYVEKEDQIYLLTNNKVKVVRDNVPYHRDDKKYIGQLTILMSDRPELASKLKDIDLKEADLIRVIQAYNRGNISYFMESDNTLSRQPNWLYFMQYSHYGTFLLDDVVGGGGTAGFQFYFAKEKRSSLKFGFNHSLYKYNDEEKANVSSMNLYYQLDAVRKEKFTLYFLMHLMDVAYVKTSGDPRFINDGFTVHPRLSPGMGFELKTGPRWGLYGELNHVFQFDVLPLNYTLGFRYDIGESAW</sequence>
<feature type="domain" description="Cyclic nucleotide-binding" evidence="2">
    <location>
        <begin position="93"/>
        <end position="163"/>
    </location>
</feature>
<dbReference type="AlphaFoldDB" id="A0A937KEW4"/>
<evidence type="ECO:0000256" key="1">
    <source>
        <dbReference type="SAM" id="SignalP"/>
    </source>
</evidence>
<name>A0A937KEW4_9BACT</name>
<keyword evidence="1" id="KW-0732">Signal</keyword>
<feature type="chain" id="PRO_5036998185" description="Cyclic nucleotide-binding domain-containing protein" evidence="1">
    <location>
        <begin position="21"/>
        <end position="356"/>
    </location>
</feature>
<reference evidence="3" key="1">
    <citation type="submission" date="2021-01" db="EMBL/GenBank/DDBJ databases">
        <title>Fulvivirga kasyanovii gen. nov., sp nov., a novel member of the phylum Bacteroidetes isolated from seawater in a mussel farm.</title>
        <authorList>
            <person name="Zhao L.-H."/>
            <person name="Wang Z.-J."/>
        </authorList>
    </citation>
    <scope>NUCLEOTIDE SEQUENCE</scope>
    <source>
        <strain evidence="3">29W222</strain>
    </source>
</reference>
<protein>
    <recommendedName>
        <fullName evidence="2">Cyclic nucleotide-binding domain-containing protein</fullName>
    </recommendedName>
</protein>
<proteinExistence type="predicted"/>
<evidence type="ECO:0000259" key="2">
    <source>
        <dbReference type="PROSITE" id="PS50042"/>
    </source>
</evidence>
<dbReference type="InterPro" id="IPR000595">
    <property type="entry name" value="cNMP-bd_dom"/>
</dbReference>
<evidence type="ECO:0000313" key="4">
    <source>
        <dbReference type="Proteomes" id="UP000614216"/>
    </source>
</evidence>
<gene>
    <name evidence="3" type="ORF">JMN32_14980</name>
</gene>
<comment type="caution">
    <text evidence="3">The sequence shown here is derived from an EMBL/GenBank/DDBJ whole genome shotgun (WGS) entry which is preliminary data.</text>
</comment>
<evidence type="ECO:0000313" key="3">
    <source>
        <dbReference type="EMBL" id="MBL6447620.1"/>
    </source>
</evidence>
<dbReference type="PROSITE" id="PS50042">
    <property type="entry name" value="CNMP_BINDING_3"/>
    <property type="match status" value="1"/>
</dbReference>
<feature type="signal peptide" evidence="1">
    <location>
        <begin position="1"/>
        <end position="20"/>
    </location>
</feature>
<keyword evidence="4" id="KW-1185">Reference proteome</keyword>
<accession>A0A937KEW4</accession>
<dbReference type="RefSeq" id="WP_202857159.1">
    <property type="nucleotide sequence ID" value="NZ_JAEUGD010000047.1"/>
</dbReference>
<organism evidence="3 4">
    <name type="scientific">Fulvivirga marina</name>
    <dbReference type="NCBI Taxonomy" id="2494733"/>
    <lineage>
        <taxon>Bacteria</taxon>
        <taxon>Pseudomonadati</taxon>
        <taxon>Bacteroidota</taxon>
        <taxon>Cytophagia</taxon>
        <taxon>Cytophagales</taxon>
        <taxon>Fulvivirgaceae</taxon>
        <taxon>Fulvivirga</taxon>
    </lineage>
</organism>
<dbReference type="EMBL" id="JAEUGD010000047">
    <property type="protein sequence ID" value="MBL6447620.1"/>
    <property type="molecule type" value="Genomic_DNA"/>
</dbReference>
<dbReference type="Proteomes" id="UP000614216">
    <property type="component" value="Unassembled WGS sequence"/>
</dbReference>